<feature type="chain" id="PRO_5042170496" description="Leucine-rich repeat-containing N-terminal plant-type domain-containing protein" evidence="9">
    <location>
        <begin position="25"/>
        <end position="321"/>
    </location>
</feature>
<keyword evidence="4 9" id="KW-0732">Signal</keyword>
<reference evidence="11" key="2">
    <citation type="submission" date="2023-05" db="EMBL/GenBank/DDBJ databases">
        <authorList>
            <person name="Schelkunov M.I."/>
        </authorList>
    </citation>
    <scope>NUCLEOTIDE SEQUENCE</scope>
    <source>
        <strain evidence="11">Hsosn_3</strain>
        <tissue evidence="11">Leaf</tissue>
    </source>
</reference>
<evidence type="ECO:0000313" key="11">
    <source>
        <dbReference type="EMBL" id="KAK1402970.1"/>
    </source>
</evidence>
<dbReference type="SUPFAM" id="SSF52058">
    <property type="entry name" value="L domain-like"/>
    <property type="match status" value="1"/>
</dbReference>
<keyword evidence="6" id="KW-0472">Membrane</keyword>
<dbReference type="AlphaFoldDB" id="A0AAD8JIP3"/>
<comment type="subcellular location">
    <subcellularLocation>
        <location evidence="1">Cell envelope</location>
    </subcellularLocation>
    <subcellularLocation>
        <location evidence="2">Membrane</location>
    </subcellularLocation>
</comment>
<gene>
    <name evidence="11" type="ORF">POM88_002575</name>
</gene>
<evidence type="ECO:0000256" key="2">
    <source>
        <dbReference type="ARBA" id="ARBA00004370"/>
    </source>
</evidence>
<proteinExistence type="inferred from homology"/>
<dbReference type="InterPro" id="IPR032675">
    <property type="entry name" value="LRR_dom_sf"/>
</dbReference>
<dbReference type="Proteomes" id="UP001237642">
    <property type="component" value="Unassembled WGS sequence"/>
</dbReference>
<evidence type="ECO:0000256" key="4">
    <source>
        <dbReference type="ARBA" id="ARBA00022729"/>
    </source>
</evidence>
<dbReference type="PANTHER" id="PTHR48059:SF30">
    <property type="entry name" value="OS06G0587000 PROTEIN"/>
    <property type="match status" value="1"/>
</dbReference>
<dbReference type="GO" id="GO:0016020">
    <property type="term" value="C:membrane"/>
    <property type="evidence" value="ECO:0007669"/>
    <property type="project" value="UniProtKB-SubCell"/>
</dbReference>
<evidence type="ECO:0000256" key="3">
    <source>
        <dbReference type="ARBA" id="ARBA00022614"/>
    </source>
</evidence>
<evidence type="ECO:0000256" key="8">
    <source>
        <dbReference type="SAM" id="MobiDB-lite"/>
    </source>
</evidence>
<feature type="region of interest" description="Disordered" evidence="8">
    <location>
        <begin position="302"/>
        <end position="321"/>
    </location>
</feature>
<evidence type="ECO:0000259" key="10">
    <source>
        <dbReference type="Pfam" id="PF08263"/>
    </source>
</evidence>
<dbReference type="InterPro" id="IPR001611">
    <property type="entry name" value="Leu-rich_rpt"/>
</dbReference>
<evidence type="ECO:0000313" key="12">
    <source>
        <dbReference type="Proteomes" id="UP001237642"/>
    </source>
</evidence>
<evidence type="ECO:0000256" key="5">
    <source>
        <dbReference type="ARBA" id="ARBA00022737"/>
    </source>
</evidence>
<evidence type="ECO:0000256" key="7">
    <source>
        <dbReference type="ARBA" id="ARBA00038043"/>
    </source>
</evidence>
<dbReference type="InterPro" id="IPR013210">
    <property type="entry name" value="LRR_N_plant-typ"/>
</dbReference>
<name>A0AAD8JIP3_9APIA</name>
<reference evidence="11" key="1">
    <citation type="submission" date="2023-02" db="EMBL/GenBank/DDBJ databases">
        <title>Genome of toxic invasive species Heracleum sosnowskyi carries increased number of genes despite the absence of recent whole-genome duplications.</title>
        <authorList>
            <person name="Schelkunov M."/>
            <person name="Shtratnikova V."/>
            <person name="Makarenko M."/>
            <person name="Klepikova A."/>
            <person name="Omelchenko D."/>
            <person name="Novikova G."/>
            <person name="Obukhova E."/>
            <person name="Bogdanov V."/>
            <person name="Penin A."/>
            <person name="Logacheva M."/>
        </authorList>
    </citation>
    <scope>NUCLEOTIDE SEQUENCE</scope>
    <source>
        <strain evidence="11">Hsosn_3</strain>
        <tissue evidence="11">Leaf</tissue>
    </source>
</reference>
<keyword evidence="3" id="KW-0433">Leucine-rich repeat</keyword>
<organism evidence="11 12">
    <name type="scientific">Heracleum sosnowskyi</name>
    <dbReference type="NCBI Taxonomy" id="360622"/>
    <lineage>
        <taxon>Eukaryota</taxon>
        <taxon>Viridiplantae</taxon>
        <taxon>Streptophyta</taxon>
        <taxon>Embryophyta</taxon>
        <taxon>Tracheophyta</taxon>
        <taxon>Spermatophyta</taxon>
        <taxon>Magnoliopsida</taxon>
        <taxon>eudicotyledons</taxon>
        <taxon>Gunneridae</taxon>
        <taxon>Pentapetalae</taxon>
        <taxon>asterids</taxon>
        <taxon>campanulids</taxon>
        <taxon>Apiales</taxon>
        <taxon>Apiaceae</taxon>
        <taxon>Apioideae</taxon>
        <taxon>apioid superclade</taxon>
        <taxon>Tordylieae</taxon>
        <taxon>Tordyliinae</taxon>
        <taxon>Heracleum</taxon>
    </lineage>
</organism>
<comment type="similarity">
    <text evidence="7">Belongs to the polygalacturonase-inhibiting protein family.</text>
</comment>
<evidence type="ECO:0000256" key="1">
    <source>
        <dbReference type="ARBA" id="ARBA00004196"/>
    </source>
</evidence>
<accession>A0AAD8JIP3</accession>
<keyword evidence="12" id="KW-1185">Reference proteome</keyword>
<dbReference type="FunFam" id="3.80.10.10:FF:000400">
    <property type="entry name" value="Nuclear pore complex protein NUP107"/>
    <property type="match status" value="1"/>
</dbReference>
<dbReference type="InterPro" id="IPR051848">
    <property type="entry name" value="PGIP"/>
</dbReference>
<dbReference type="EMBL" id="JAUIZM010000001">
    <property type="protein sequence ID" value="KAK1402970.1"/>
    <property type="molecule type" value="Genomic_DNA"/>
</dbReference>
<evidence type="ECO:0000256" key="9">
    <source>
        <dbReference type="SAM" id="SignalP"/>
    </source>
</evidence>
<sequence>MKRLRNYVLYIFVLLAYQFAAVCPVTEKEILLQFKGNISSDPYNSLSSWDSSKSVCQDFSGVFCNPAGNVHKILLWNTSLAGILSPALSGLKYLRILSFFGNKFSGNIPIEYSDIDTLWKMNFSSNSLSGQIPDFLRKFSNIRYLDLSSNEYSGEIPSALFRNCFNVKFISQSRNKLSGSIPLAIWKCFNLLGVDFSFNNLSGDLPPQICDISGLVYFSVRNNGFAQTVEEQILRCKSLEYLDLSSNMFTGMQALIRAQVAIRAQRALIKCFFVDIYQNIQDYDISNIEESSASGKLIDWHDEEGFPAENPSPEIVDQECQ</sequence>
<dbReference type="PANTHER" id="PTHR48059">
    <property type="entry name" value="POLYGALACTURONASE INHIBITOR 1"/>
    <property type="match status" value="1"/>
</dbReference>
<dbReference type="Pfam" id="PF08263">
    <property type="entry name" value="LRRNT_2"/>
    <property type="match status" value="1"/>
</dbReference>
<evidence type="ECO:0000256" key="6">
    <source>
        <dbReference type="ARBA" id="ARBA00023136"/>
    </source>
</evidence>
<keyword evidence="5" id="KW-0677">Repeat</keyword>
<feature type="domain" description="Leucine-rich repeat-containing N-terminal plant-type" evidence="10">
    <location>
        <begin position="27"/>
        <end position="65"/>
    </location>
</feature>
<dbReference type="Pfam" id="PF00560">
    <property type="entry name" value="LRR_1"/>
    <property type="match status" value="3"/>
</dbReference>
<protein>
    <recommendedName>
        <fullName evidence="10">Leucine-rich repeat-containing N-terminal plant-type domain-containing protein</fullName>
    </recommendedName>
</protein>
<comment type="caution">
    <text evidence="11">The sequence shown here is derived from an EMBL/GenBank/DDBJ whole genome shotgun (WGS) entry which is preliminary data.</text>
</comment>
<feature type="signal peptide" evidence="9">
    <location>
        <begin position="1"/>
        <end position="24"/>
    </location>
</feature>
<dbReference type="Gene3D" id="3.80.10.10">
    <property type="entry name" value="Ribonuclease Inhibitor"/>
    <property type="match status" value="2"/>
</dbReference>